<evidence type="ECO:0000313" key="1">
    <source>
        <dbReference type="EMBL" id="JAD76676.1"/>
    </source>
</evidence>
<dbReference type="AlphaFoldDB" id="A0A0A9RV43"/>
<name>A0A0A9RV43_ARUDO</name>
<organism evidence="1">
    <name type="scientific">Arundo donax</name>
    <name type="common">Giant reed</name>
    <name type="synonym">Donax arundinaceus</name>
    <dbReference type="NCBI Taxonomy" id="35708"/>
    <lineage>
        <taxon>Eukaryota</taxon>
        <taxon>Viridiplantae</taxon>
        <taxon>Streptophyta</taxon>
        <taxon>Embryophyta</taxon>
        <taxon>Tracheophyta</taxon>
        <taxon>Spermatophyta</taxon>
        <taxon>Magnoliopsida</taxon>
        <taxon>Liliopsida</taxon>
        <taxon>Poales</taxon>
        <taxon>Poaceae</taxon>
        <taxon>PACMAD clade</taxon>
        <taxon>Arundinoideae</taxon>
        <taxon>Arundineae</taxon>
        <taxon>Arundo</taxon>
    </lineage>
</organism>
<reference evidence="1" key="2">
    <citation type="journal article" date="2015" name="Data Brief">
        <title>Shoot transcriptome of the giant reed, Arundo donax.</title>
        <authorList>
            <person name="Barrero R.A."/>
            <person name="Guerrero F.D."/>
            <person name="Moolhuijzen P."/>
            <person name="Goolsby J.A."/>
            <person name="Tidwell J."/>
            <person name="Bellgard S.E."/>
            <person name="Bellgard M.I."/>
        </authorList>
    </citation>
    <scope>NUCLEOTIDE SEQUENCE</scope>
    <source>
        <tissue evidence="1">Shoot tissue taken approximately 20 cm above the soil surface</tissue>
    </source>
</reference>
<reference evidence="1" key="1">
    <citation type="submission" date="2014-09" db="EMBL/GenBank/DDBJ databases">
        <authorList>
            <person name="Magalhaes I.L.F."/>
            <person name="Oliveira U."/>
            <person name="Santos F.R."/>
            <person name="Vidigal T.H.D.A."/>
            <person name="Brescovit A.D."/>
            <person name="Santos A.J."/>
        </authorList>
    </citation>
    <scope>NUCLEOTIDE SEQUENCE</scope>
    <source>
        <tissue evidence="1">Shoot tissue taken approximately 20 cm above the soil surface</tissue>
    </source>
</reference>
<proteinExistence type="predicted"/>
<accession>A0A0A9RV43</accession>
<dbReference type="EMBL" id="GBRH01221219">
    <property type="protein sequence ID" value="JAD76676.1"/>
    <property type="molecule type" value="Transcribed_RNA"/>
</dbReference>
<sequence length="30" mass="3084">MQSSAIRSLSSLLSFASSLSSGPVRSGLEK</sequence>
<protein>
    <submittedName>
        <fullName evidence="1">Regulatory-associated protein of mTOR, putative</fullName>
    </submittedName>
</protein>